<dbReference type="OrthoDB" id="3650617at2759"/>
<sequence length="105" mass="10651">MQFTIAAVAATFAAVVAAAPGYPAPYTQQEVCCPSGQQTGCWTPGTPGYPAPHSDGVDTYGCNGITQNGLIPISLCNVLNGNQILPVNLQLLNAGSASASNNNVN</sequence>
<keyword evidence="1" id="KW-0732">Signal</keyword>
<evidence type="ECO:0000313" key="2">
    <source>
        <dbReference type="EMBL" id="KAF2213458.1"/>
    </source>
</evidence>
<accession>A0A6A6FJP3</accession>
<gene>
    <name evidence="2" type="ORF">CERZMDRAFT_83631</name>
</gene>
<organism evidence="2 3">
    <name type="scientific">Cercospora zeae-maydis SCOH1-5</name>
    <dbReference type="NCBI Taxonomy" id="717836"/>
    <lineage>
        <taxon>Eukaryota</taxon>
        <taxon>Fungi</taxon>
        <taxon>Dikarya</taxon>
        <taxon>Ascomycota</taxon>
        <taxon>Pezizomycotina</taxon>
        <taxon>Dothideomycetes</taxon>
        <taxon>Dothideomycetidae</taxon>
        <taxon>Mycosphaerellales</taxon>
        <taxon>Mycosphaerellaceae</taxon>
        <taxon>Cercospora</taxon>
    </lineage>
</organism>
<evidence type="ECO:0000313" key="3">
    <source>
        <dbReference type="Proteomes" id="UP000799539"/>
    </source>
</evidence>
<dbReference type="AlphaFoldDB" id="A0A6A6FJP3"/>
<name>A0A6A6FJP3_9PEZI</name>
<feature type="signal peptide" evidence="1">
    <location>
        <begin position="1"/>
        <end position="18"/>
    </location>
</feature>
<dbReference type="EMBL" id="ML992670">
    <property type="protein sequence ID" value="KAF2213458.1"/>
    <property type="molecule type" value="Genomic_DNA"/>
</dbReference>
<evidence type="ECO:0000256" key="1">
    <source>
        <dbReference type="SAM" id="SignalP"/>
    </source>
</evidence>
<evidence type="ECO:0008006" key="4">
    <source>
        <dbReference type="Google" id="ProtNLM"/>
    </source>
</evidence>
<proteinExistence type="predicted"/>
<dbReference type="Proteomes" id="UP000799539">
    <property type="component" value="Unassembled WGS sequence"/>
</dbReference>
<reference evidence="2" key="1">
    <citation type="journal article" date="2020" name="Stud. Mycol.">
        <title>101 Dothideomycetes genomes: a test case for predicting lifestyles and emergence of pathogens.</title>
        <authorList>
            <person name="Haridas S."/>
            <person name="Albert R."/>
            <person name="Binder M."/>
            <person name="Bloem J."/>
            <person name="Labutti K."/>
            <person name="Salamov A."/>
            <person name="Andreopoulos B."/>
            <person name="Baker S."/>
            <person name="Barry K."/>
            <person name="Bills G."/>
            <person name="Bluhm B."/>
            <person name="Cannon C."/>
            <person name="Castanera R."/>
            <person name="Culley D."/>
            <person name="Daum C."/>
            <person name="Ezra D."/>
            <person name="Gonzalez J."/>
            <person name="Henrissat B."/>
            <person name="Kuo A."/>
            <person name="Liang C."/>
            <person name="Lipzen A."/>
            <person name="Lutzoni F."/>
            <person name="Magnuson J."/>
            <person name="Mondo S."/>
            <person name="Nolan M."/>
            <person name="Ohm R."/>
            <person name="Pangilinan J."/>
            <person name="Park H.-J."/>
            <person name="Ramirez L."/>
            <person name="Alfaro M."/>
            <person name="Sun H."/>
            <person name="Tritt A."/>
            <person name="Yoshinaga Y."/>
            <person name="Zwiers L.-H."/>
            <person name="Turgeon B."/>
            <person name="Goodwin S."/>
            <person name="Spatafora J."/>
            <person name="Crous P."/>
            <person name="Grigoriev I."/>
        </authorList>
    </citation>
    <scope>NUCLEOTIDE SEQUENCE</scope>
    <source>
        <strain evidence="2">SCOH1-5</strain>
    </source>
</reference>
<keyword evidence="3" id="KW-1185">Reference proteome</keyword>
<feature type="chain" id="PRO_5025639871" description="Hydrophobin" evidence="1">
    <location>
        <begin position="19"/>
        <end position="105"/>
    </location>
</feature>
<protein>
    <recommendedName>
        <fullName evidence="4">Hydrophobin</fullName>
    </recommendedName>
</protein>